<evidence type="ECO:0000256" key="1">
    <source>
        <dbReference type="SAM" id="MobiDB-lite"/>
    </source>
</evidence>
<feature type="region of interest" description="Disordered" evidence="1">
    <location>
        <begin position="40"/>
        <end position="81"/>
    </location>
</feature>
<sequence>MIARLLYSVDVQHDPNNERGRDGRRRRRLSLTLVRQLSRRVRAGAPRPSIKIRKLASESSNSAVGVMGGRLPPRPEVRGNH</sequence>
<dbReference type="AlphaFoldDB" id="A0A4C1TYH3"/>
<name>A0A4C1TYH3_EUMVA</name>
<evidence type="ECO:0000313" key="3">
    <source>
        <dbReference type="Proteomes" id="UP000299102"/>
    </source>
</evidence>
<comment type="caution">
    <text evidence="2">The sequence shown here is derived from an EMBL/GenBank/DDBJ whole genome shotgun (WGS) entry which is preliminary data.</text>
</comment>
<keyword evidence="3" id="KW-1185">Reference proteome</keyword>
<reference evidence="2 3" key="1">
    <citation type="journal article" date="2019" name="Commun. Biol.">
        <title>The bagworm genome reveals a unique fibroin gene that provides high tensile strength.</title>
        <authorList>
            <person name="Kono N."/>
            <person name="Nakamura H."/>
            <person name="Ohtoshi R."/>
            <person name="Tomita M."/>
            <person name="Numata K."/>
            <person name="Arakawa K."/>
        </authorList>
    </citation>
    <scope>NUCLEOTIDE SEQUENCE [LARGE SCALE GENOMIC DNA]</scope>
</reference>
<proteinExistence type="predicted"/>
<organism evidence="2 3">
    <name type="scientific">Eumeta variegata</name>
    <name type="common">Bagworm moth</name>
    <name type="synonym">Eumeta japonica</name>
    <dbReference type="NCBI Taxonomy" id="151549"/>
    <lineage>
        <taxon>Eukaryota</taxon>
        <taxon>Metazoa</taxon>
        <taxon>Ecdysozoa</taxon>
        <taxon>Arthropoda</taxon>
        <taxon>Hexapoda</taxon>
        <taxon>Insecta</taxon>
        <taxon>Pterygota</taxon>
        <taxon>Neoptera</taxon>
        <taxon>Endopterygota</taxon>
        <taxon>Lepidoptera</taxon>
        <taxon>Glossata</taxon>
        <taxon>Ditrysia</taxon>
        <taxon>Tineoidea</taxon>
        <taxon>Psychidae</taxon>
        <taxon>Oiketicinae</taxon>
        <taxon>Eumeta</taxon>
    </lineage>
</organism>
<protein>
    <submittedName>
        <fullName evidence="2">Uncharacterized protein</fullName>
    </submittedName>
</protein>
<evidence type="ECO:0000313" key="2">
    <source>
        <dbReference type="EMBL" id="GBP19067.1"/>
    </source>
</evidence>
<accession>A0A4C1TYH3</accession>
<dbReference type="EMBL" id="BGZK01000104">
    <property type="protein sequence ID" value="GBP19067.1"/>
    <property type="molecule type" value="Genomic_DNA"/>
</dbReference>
<gene>
    <name evidence="2" type="ORF">EVAR_83379_1</name>
</gene>
<dbReference type="Proteomes" id="UP000299102">
    <property type="component" value="Unassembled WGS sequence"/>
</dbReference>